<evidence type="ECO:0000313" key="1">
    <source>
        <dbReference type="EMBL" id="CDN87344.1"/>
    </source>
</evidence>
<dbReference type="Pfam" id="PF03592">
    <property type="entry name" value="Terminase_2"/>
    <property type="match status" value="1"/>
</dbReference>
<evidence type="ECO:0000313" key="2">
    <source>
        <dbReference type="Proteomes" id="UP000028878"/>
    </source>
</evidence>
<protein>
    <submittedName>
        <fullName evidence="1">Terminase small subunit</fullName>
    </submittedName>
</protein>
<sequence>MAKTEHGLTPQQELFALALAKGVSQAEAYRQAYPRSQRWKADAVHQQASRTAADPKVSARVTELRRQVAEKTVLESVEIIQEVYRLAVSDIADLMDADGKLLPPNKIPLNTRRALASIKVDEFGRIEYKFWDKNSALERAAKILGLFEKDNQQKGASLAELFNALDGKVIGPVPDAEAGGTGDTTEE</sequence>
<proteinExistence type="predicted"/>
<accession>A0A1L1PEW6</accession>
<dbReference type="InterPro" id="IPR005335">
    <property type="entry name" value="Terminase_ssu"/>
</dbReference>
<dbReference type="AlphaFoldDB" id="A0A1L1PEW6"/>
<dbReference type="GO" id="GO:0051276">
    <property type="term" value="P:chromosome organization"/>
    <property type="evidence" value="ECO:0007669"/>
    <property type="project" value="InterPro"/>
</dbReference>
<dbReference type="EMBL" id="CCAE010000010">
    <property type="protein sequence ID" value="CDN87344.1"/>
    <property type="molecule type" value="Genomic_DNA"/>
</dbReference>
<reference evidence="2" key="1">
    <citation type="submission" date="2014-11" db="EMBL/GenBank/DDBJ databases">
        <title>Draft genome sequence of Hydrogenophaga intermedia S1.</title>
        <authorList>
            <person name="Gan H.M."/>
            <person name="Chew T.H."/>
            <person name="Stolz A."/>
        </authorList>
    </citation>
    <scope>NUCLEOTIDE SEQUENCE [LARGE SCALE GENOMIC DNA]</scope>
    <source>
        <strain evidence="2">S1</strain>
    </source>
</reference>
<dbReference type="Proteomes" id="UP000028878">
    <property type="component" value="Unassembled WGS sequence"/>
</dbReference>
<keyword evidence="2" id="KW-1185">Reference proteome</keyword>
<organism evidence="1 2">
    <name type="scientific">Hydrogenophaga intermedia</name>
    <dbReference type="NCBI Taxonomy" id="65786"/>
    <lineage>
        <taxon>Bacteria</taxon>
        <taxon>Pseudomonadati</taxon>
        <taxon>Pseudomonadota</taxon>
        <taxon>Betaproteobacteria</taxon>
        <taxon>Burkholderiales</taxon>
        <taxon>Comamonadaceae</taxon>
        <taxon>Hydrogenophaga</taxon>
    </lineage>
</organism>
<name>A0A1L1PEW6_HYDIT</name>
<dbReference type="InterPro" id="IPR038713">
    <property type="entry name" value="Terminase_Gp1_N_sf"/>
</dbReference>
<dbReference type="Gene3D" id="1.10.10.1400">
    <property type="entry name" value="Terminase, small subunit, N-terminal DNA-binding domain, HTH motif"/>
    <property type="match status" value="1"/>
</dbReference>
<dbReference type="RefSeq" id="WP_035621218.1">
    <property type="nucleotide sequence ID" value="NZ_CCAE010000010.1"/>
</dbReference>
<gene>
    <name evidence="1" type="ORF">BN948_01766</name>
</gene>